<protein>
    <submittedName>
        <fullName evidence="9">ABC transporter permease</fullName>
    </submittedName>
</protein>
<keyword evidence="10" id="KW-1185">Reference proteome</keyword>
<evidence type="ECO:0000256" key="6">
    <source>
        <dbReference type="ARBA" id="ARBA00023136"/>
    </source>
</evidence>
<dbReference type="GO" id="GO:0055085">
    <property type="term" value="P:transmembrane transport"/>
    <property type="evidence" value="ECO:0007669"/>
    <property type="project" value="InterPro"/>
</dbReference>
<evidence type="ECO:0000256" key="7">
    <source>
        <dbReference type="RuleBase" id="RU363032"/>
    </source>
</evidence>
<dbReference type="InterPro" id="IPR025966">
    <property type="entry name" value="OppC_N"/>
</dbReference>
<dbReference type="Proteomes" id="UP000441925">
    <property type="component" value="Unassembled WGS sequence"/>
</dbReference>
<accession>A0A6N7VSS5</accession>
<dbReference type="CDD" id="cd06261">
    <property type="entry name" value="TM_PBP2"/>
    <property type="match status" value="1"/>
</dbReference>
<evidence type="ECO:0000256" key="2">
    <source>
        <dbReference type="ARBA" id="ARBA00022448"/>
    </source>
</evidence>
<gene>
    <name evidence="9" type="ORF">FYJ26_01555</name>
</gene>
<dbReference type="InterPro" id="IPR050366">
    <property type="entry name" value="BP-dependent_transpt_permease"/>
</dbReference>
<reference evidence="9 10" key="1">
    <citation type="submission" date="2019-08" db="EMBL/GenBank/DDBJ databases">
        <title>In-depth cultivation of the pig gut microbiome towards novel bacterial diversity and tailored functional studies.</title>
        <authorList>
            <person name="Wylensek D."/>
            <person name="Hitch T.C.A."/>
            <person name="Clavel T."/>
        </authorList>
    </citation>
    <scope>NUCLEOTIDE SEQUENCE [LARGE SCALE GENOMIC DNA]</scope>
    <source>
        <strain evidence="9 10">WCA-380-WT-2B</strain>
    </source>
</reference>
<keyword evidence="2 7" id="KW-0813">Transport</keyword>
<keyword evidence="4 7" id="KW-0812">Transmembrane</keyword>
<evidence type="ECO:0000313" key="10">
    <source>
        <dbReference type="Proteomes" id="UP000441925"/>
    </source>
</evidence>
<name>A0A6N7VSS5_9FIRM</name>
<dbReference type="Gene3D" id="1.10.3720.10">
    <property type="entry name" value="MetI-like"/>
    <property type="match status" value="1"/>
</dbReference>
<comment type="caution">
    <text evidence="9">The sequence shown here is derived from an EMBL/GenBank/DDBJ whole genome shotgun (WGS) entry which is preliminary data.</text>
</comment>
<dbReference type="AlphaFoldDB" id="A0A6N7VSS5"/>
<feature type="domain" description="ABC transmembrane type-1" evidence="8">
    <location>
        <begin position="88"/>
        <end position="277"/>
    </location>
</feature>
<feature type="transmembrane region" description="Helical" evidence="7">
    <location>
        <begin position="90"/>
        <end position="118"/>
    </location>
</feature>
<organism evidence="9 10">
    <name type="scientific">Anaerococcus porci</name>
    <dbReference type="NCBI Taxonomy" id="2652269"/>
    <lineage>
        <taxon>Bacteria</taxon>
        <taxon>Bacillati</taxon>
        <taxon>Bacillota</taxon>
        <taxon>Tissierellia</taxon>
        <taxon>Tissierellales</taxon>
        <taxon>Peptoniphilaceae</taxon>
        <taxon>Anaerococcus</taxon>
    </lineage>
</organism>
<dbReference type="PANTHER" id="PTHR43386">
    <property type="entry name" value="OLIGOPEPTIDE TRANSPORT SYSTEM PERMEASE PROTEIN APPC"/>
    <property type="match status" value="1"/>
</dbReference>
<keyword evidence="6 7" id="KW-0472">Membrane</keyword>
<dbReference type="PANTHER" id="PTHR43386:SF1">
    <property type="entry name" value="D,D-DIPEPTIDE TRANSPORT SYSTEM PERMEASE PROTEIN DDPC-RELATED"/>
    <property type="match status" value="1"/>
</dbReference>
<dbReference type="InterPro" id="IPR035906">
    <property type="entry name" value="MetI-like_sf"/>
</dbReference>
<keyword evidence="3" id="KW-1003">Cell membrane</keyword>
<dbReference type="InterPro" id="IPR000515">
    <property type="entry name" value="MetI-like"/>
</dbReference>
<evidence type="ECO:0000256" key="3">
    <source>
        <dbReference type="ARBA" id="ARBA00022475"/>
    </source>
</evidence>
<evidence type="ECO:0000256" key="4">
    <source>
        <dbReference type="ARBA" id="ARBA00022692"/>
    </source>
</evidence>
<dbReference type="Pfam" id="PF12911">
    <property type="entry name" value="OppC_N"/>
    <property type="match status" value="1"/>
</dbReference>
<dbReference type="SUPFAM" id="SSF161098">
    <property type="entry name" value="MetI-like"/>
    <property type="match status" value="1"/>
</dbReference>
<evidence type="ECO:0000256" key="5">
    <source>
        <dbReference type="ARBA" id="ARBA00022989"/>
    </source>
</evidence>
<dbReference type="Pfam" id="PF00528">
    <property type="entry name" value="BPD_transp_1"/>
    <property type="match status" value="1"/>
</dbReference>
<proteinExistence type="inferred from homology"/>
<dbReference type="RefSeq" id="WP_154538976.1">
    <property type="nucleotide sequence ID" value="NZ_VULQ01000002.1"/>
</dbReference>
<dbReference type="PROSITE" id="PS50928">
    <property type="entry name" value="ABC_TM1"/>
    <property type="match status" value="1"/>
</dbReference>
<evidence type="ECO:0000313" key="9">
    <source>
        <dbReference type="EMBL" id="MSS77123.1"/>
    </source>
</evidence>
<evidence type="ECO:0000259" key="8">
    <source>
        <dbReference type="PROSITE" id="PS50928"/>
    </source>
</evidence>
<feature type="transmembrane region" description="Helical" evidence="7">
    <location>
        <begin position="254"/>
        <end position="280"/>
    </location>
</feature>
<dbReference type="GO" id="GO:0005886">
    <property type="term" value="C:plasma membrane"/>
    <property type="evidence" value="ECO:0007669"/>
    <property type="project" value="UniProtKB-SubCell"/>
</dbReference>
<dbReference type="EMBL" id="VULQ01000002">
    <property type="protein sequence ID" value="MSS77123.1"/>
    <property type="molecule type" value="Genomic_DNA"/>
</dbReference>
<keyword evidence="5 7" id="KW-1133">Transmembrane helix</keyword>
<feature type="transmembrane region" description="Helical" evidence="7">
    <location>
        <begin position="130"/>
        <end position="148"/>
    </location>
</feature>
<evidence type="ECO:0000256" key="1">
    <source>
        <dbReference type="ARBA" id="ARBA00004651"/>
    </source>
</evidence>
<comment type="subcellular location">
    <subcellularLocation>
        <location evidence="1 7">Cell membrane</location>
        <topology evidence="1 7">Multi-pass membrane protein</topology>
    </subcellularLocation>
</comment>
<sequence length="290" mass="31482">MKTTKTLKASRSSSFKSFWYRFKKNKLAVVGLIILLLLVLIAIFADFVAPYSYDVQDISNAFATNTREHILGTDNFGRDIFSRIVYGARISLTVGIISVGIATILGGFLGAIAGYYGGRIDNFIMRITDILLSIPQLLLAIAIAAALGTGVRNLMIAVGLSSIPTYARIMRSSVISAREQEYVEAAKLSGASDFRIIFRHVLPNCIAPIIVQMTLGIASAILNAASLSFIGLGVEIPAPEWGAMLSEGRQYIRYAPFLTLYPGIVISITIFALNIVGDGLRDALDPKQKR</sequence>
<comment type="similarity">
    <text evidence="7">Belongs to the binding-protein-dependent transport system permease family.</text>
</comment>
<feature type="transmembrane region" description="Helical" evidence="7">
    <location>
        <begin position="205"/>
        <end position="234"/>
    </location>
</feature>